<evidence type="ECO:0000313" key="7">
    <source>
        <dbReference type="EMBL" id="ARM19772.1"/>
    </source>
</evidence>
<protein>
    <recommendedName>
        <fullName evidence="2">alanine dehydrogenase</fullName>
        <ecNumber evidence="2">1.4.1.1</ecNumber>
    </recommendedName>
</protein>
<evidence type="ECO:0000256" key="3">
    <source>
        <dbReference type="ARBA" id="ARBA00023002"/>
    </source>
</evidence>
<accession>A0A1J4KCL9</accession>
<evidence type="ECO:0000256" key="2">
    <source>
        <dbReference type="ARBA" id="ARBA00012897"/>
    </source>
</evidence>
<dbReference type="EMBL" id="MLAK01000660">
    <property type="protein sequence ID" value="OHT08722.1"/>
    <property type="molecule type" value="Genomic_DNA"/>
</dbReference>
<dbReference type="AlphaFoldDB" id="A0A1J4KCL9"/>
<dbReference type="GO" id="GO:0042853">
    <property type="term" value="P:L-alanine catabolic process"/>
    <property type="evidence" value="ECO:0007669"/>
    <property type="project" value="InterPro"/>
</dbReference>
<sequence length="368" mass="39523">MKIGVPKEIKNNEKRVGITPSGVQEFVSRGHEVYIEHNAGVGSGFPDDLYVSVGAKILPTAAEVYGIADMIYKVKEPIESEYELIRENQIVFTYFHFACDKPLTDAMIKSKAICIAFETVRGPDGRSLPLLLPMSEVAGRMAAQEGARFLEQPQGGKGILMGGVPGVKPANVLVLGAGAVGYYAAITCAGMGANVTITDVYLPRLNQIRDTLPANVTTLYSSRYNIEQELPHTDLVIGCALIPGAKTPHLVTKDMLPLIRDGTVLVDVAIDQGGCFETSHPTTHTDPTFVVDGKVHYCVANIPGAVPYTSTPALANATMSYALKIADMGWEAACKSDPGLAQGLNIINGKVVYKAVADAFGYQYEQWK</sequence>
<dbReference type="PANTHER" id="PTHR42795:SF1">
    <property type="entry name" value="ALANINE DEHYDROGENASE"/>
    <property type="match status" value="1"/>
</dbReference>
<dbReference type="GeneID" id="94826820"/>
<reference evidence="7" key="1">
    <citation type="submission" date="2016-07" db="EMBL/GenBank/DDBJ databases">
        <authorList>
            <person name="Rosa I.A."/>
            <person name="Brigido M.C."/>
            <person name="Santos E.O."/>
            <person name="Almeida L.G.P."/>
            <person name="Zingalli R.B."/>
            <person name="Vasconcelos A.T.R."/>
            <person name="Souza W."/>
            <person name="Benchimol M."/>
        </authorList>
    </citation>
    <scope>NUCLEOTIDE SEQUENCE</scope>
    <source>
        <strain evidence="7">4812</strain>
    </source>
</reference>
<gene>
    <name evidence="8" type="primary">ald</name>
    <name evidence="8" type="ORF">TRFO_04812</name>
</gene>
<dbReference type="CDD" id="cd05305">
    <property type="entry name" value="L-AlaDH"/>
    <property type="match status" value="1"/>
</dbReference>
<dbReference type="Gene3D" id="3.40.50.720">
    <property type="entry name" value="NAD(P)-binding Rossmann-like Domain"/>
    <property type="match status" value="2"/>
</dbReference>
<dbReference type="PANTHER" id="PTHR42795">
    <property type="entry name" value="ALANINE DEHYDROGENASE"/>
    <property type="match status" value="1"/>
</dbReference>
<dbReference type="FunFam" id="3.40.50.720:FF:000049">
    <property type="entry name" value="Alanine dehydrogenase"/>
    <property type="match status" value="1"/>
</dbReference>
<dbReference type="GO" id="GO:0000286">
    <property type="term" value="F:alanine dehydrogenase activity"/>
    <property type="evidence" value="ECO:0007669"/>
    <property type="project" value="UniProtKB-EC"/>
</dbReference>
<dbReference type="RefSeq" id="XP_068361858.1">
    <property type="nucleotide sequence ID" value="XM_068492116.1"/>
</dbReference>
<dbReference type="GO" id="GO:0005886">
    <property type="term" value="C:plasma membrane"/>
    <property type="evidence" value="ECO:0007669"/>
    <property type="project" value="TreeGrafter"/>
</dbReference>
<evidence type="ECO:0000259" key="5">
    <source>
        <dbReference type="SMART" id="SM01002"/>
    </source>
</evidence>
<dbReference type="InterPro" id="IPR008141">
    <property type="entry name" value="Ala_DH"/>
</dbReference>
<keyword evidence="4" id="KW-0520">NAD</keyword>
<dbReference type="Pfam" id="PF05222">
    <property type="entry name" value="AlaDh_PNT_N"/>
    <property type="match status" value="1"/>
</dbReference>
<keyword evidence="3" id="KW-0560">Oxidoreductase</keyword>
<evidence type="ECO:0000259" key="6">
    <source>
        <dbReference type="SMART" id="SM01003"/>
    </source>
</evidence>
<keyword evidence="9" id="KW-1185">Reference proteome</keyword>
<proteinExistence type="inferred from homology"/>
<dbReference type="Proteomes" id="UP000179807">
    <property type="component" value="Unassembled WGS sequence"/>
</dbReference>
<dbReference type="SMART" id="SM01002">
    <property type="entry name" value="AlaDh_PNT_C"/>
    <property type="match status" value="1"/>
</dbReference>
<feature type="domain" description="Alanine dehydrogenase/pyridine nucleotide transhydrogenase N-terminal" evidence="6">
    <location>
        <begin position="4"/>
        <end position="138"/>
    </location>
</feature>
<dbReference type="EMBL" id="KX579538">
    <property type="protein sequence ID" value="ARM19772.1"/>
    <property type="molecule type" value="Genomic_DNA"/>
</dbReference>
<dbReference type="Pfam" id="PF01262">
    <property type="entry name" value="AlaDh_PNT_C"/>
    <property type="match status" value="1"/>
</dbReference>
<evidence type="ECO:0000313" key="8">
    <source>
        <dbReference type="EMBL" id="OHT08722.1"/>
    </source>
</evidence>
<organism evidence="8 9">
    <name type="scientific">Tritrichomonas foetus</name>
    <dbReference type="NCBI Taxonomy" id="1144522"/>
    <lineage>
        <taxon>Eukaryota</taxon>
        <taxon>Metamonada</taxon>
        <taxon>Parabasalia</taxon>
        <taxon>Tritrichomonadida</taxon>
        <taxon>Tritrichomonadidae</taxon>
        <taxon>Tritrichomonas</taxon>
    </lineage>
</organism>
<dbReference type="SUPFAM" id="SSF51735">
    <property type="entry name" value="NAD(P)-binding Rossmann-fold domains"/>
    <property type="match status" value="1"/>
</dbReference>
<evidence type="ECO:0000313" key="9">
    <source>
        <dbReference type="Proteomes" id="UP000179807"/>
    </source>
</evidence>
<dbReference type="InterPro" id="IPR007886">
    <property type="entry name" value="AlaDH/PNT_N"/>
</dbReference>
<dbReference type="NCBIfam" id="TIGR00518">
    <property type="entry name" value="alaDH"/>
    <property type="match status" value="1"/>
</dbReference>
<dbReference type="EC" id="1.4.1.1" evidence="2"/>
<feature type="domain" description="Alanine dehydrogenase/pyridine nucleotide transhydrogenase NAD(H)-binding" evidence="5">
    <location>
        <begin position="150"/>
        <end position="298"/>
    </location>
</feature>
<evidence type="ECO:0000256" key="1">
    <source>
        <dbReference type="ARBA" id="ARBA00005689"/>
    </source>
</evidence>
<dbReference type="SUPFAM" id="SSF52283">
    <property type="entry name" value="Formate/glycerate dehydrogenase catalytic domain-like"/>
    <property type="match status" value="1"/>
</dbReference>
<dbReference type="PIRSF" id="PIRSF000183">
    <property type="entry name" value="Alanine_dh"/>
    <property type="match status" value="1"/>
</dbReference>
<name>A0A1J4KCL9_9EUKA</name>
<dbReference type="SMART" id="SM01003">
    <property type="entry name" value="AlaDh_PNT_N"/>
    <property type="match status" value="1"/>
</dbReference>
<dbReference type="VEuPathDB" id="TrichDB:TRFO_04812"/>
<evidence type="ECO:0000256" key="4">
    <source>
        <dbReference type="ARBA" id="ARBA00023027"/>
    </source>
</evidence>
<comment type="similarity">
    <text evidence="1">Belongs to the AlaDH/PNT family.</text>
</comment>
<reference evidence="7" key="3">
    <citation type="journal article" date="2017" name="Biol. Cell">
        <title>The costa of trichomonads: A complex macromolecular cytoskeleton structure made of uncommon proteins.</title>
        <authorList>
            <person name="de Andrade Rosa I."/>
            <person name="Brigido M.C."/>
            <person name="de Oliveira Santos E."/>
            <person name="Gonzaga L."/>
            <person name="Zingali R.B."/>
            <person name="de Vasconcelos A.T."/>
            <person name="de Souza W."/>
            <person name="Benchimol M."/>
        </authorList>
    </citation>
    <scope>NUCLEOTIDE SEQUENCE</scope>
    <source>
        <strain evidence="7">4812</strain>
    </source>
</reference>
<dbReference type="InterPro" id="IPR007698">
    <property type="entry name" value="AlaDH/PNT_NAD(H)-bd"/>
</dbReference>
<reference evidence="8 9" key="2">
    <citation type="submission" date="2016-10" db="EMBL/GenBank/DDBJ databases">
        <authorList>
            <person name="Benchimol M."/>
            <person name="Almeida L.G."/>
            <person name="Vasconcelos A.T."/>
            <person name="Perreira-Neves A."/>
            <person name="Rosa I.A."/>
            <person name="Tasca T."/>
            <person name="Bogo M.R."/>
            <person name="de Souza W."/>
        </authorList>
    </citation>
    <scope>NUCLEOTIDE SEQUENCE [LARGE SCALE GENOMIC DNA]</scope>
    <source>
        <strain evidence="8 9">K</strain>
    </source>
</reference>
<dbReference type="OrthoDB" id="37244at2759"/>
<dbReference type="InterPro" id="IPR036291">
    <property type="entry name" value="NAD(P)-bd_dom_sf"/>
</dbReference>